<gene>
    <name evidence="2" type="ORF">Sste5346_006209</name>
</gene>
<name>A0ABR3YZ83_9PEZI</name>
<feature type="compositionally biased region" description="Basic residues" evidence="1">
    <location>
        <begin position="1"/>
        <end position="10"/>
    </location>
</feature>
<proteinExistence type="predicted"/>
<evidence type="ECO:0000256" key="1">
    <source>
        <dbReference type="SAM" id="MobiDB-lite"/>
    </source>
</evidence>
<feature type="region of interest" description="Disordered" evidence="1">
    <location>
        <begin position="1"/>
        <end position="86"/>
    </location>
</feature>
<dbReference type="Proteomes" id="UP001583186">
    <property type="component" value="Unassembled WGS sequence"/>
</dbReference>
<feature type="compositionally biased region" description="Low complexity" evidence="1">
    <location>
        <begin position="40"/>
        <end position="51"/>
    </location>
</feature>
<sequence length="165" mass="18744">MEGRVLKTRARVVSSEDEEEQHPPKRARLARRNLARLEKSTSTAASTIQASKDVFLRPGKSKPPSNLEEIRQRLDQPHDTPSPPESRYELYVEAVEAAETEATIVSQVERLLKHPETKGYRLVLNQAFLAYPEDAGFNEGLESPQPNIVEGLSLNEYRWFPVRHA</sequence>
<organism evidence="2 3">
    <name type="scientific">Sporothrix stenoceras</name>
    <dbReference type="NCBI Taxonomy" id="5173"/>
    <lineage>
        <taxon>Eukaryota</taxon>
        <taxon>Fungi</taxon>
        <taxon>Dikarya</taxon>
        <taxon>Ascomycota</taxon>
        <taxon>Pezizomycotina</taxon>
        <taxon>Sordariomycetes</taxon>
        <taxon>Sordariomycetidae</taxon>
        <taxon>Ophiostomatales</taxon>
        <taxon>Ophiostomataceae</taxon>
        <taxon>Sporothrix</taxon>
    </lineage>
</organism>
<feature type="compositionally biased region" description="Basic and acidic residues" evidence="1">
    <location>
        <begin position="68"/>
        <end position="78"/>
    </location>
</feature>
<evidence type="ECO:0000313" key="2">
    <source>
        <dbReference type="EMBL" id="KAL1893710.1"/>
    </source>
</evidence>
<accession>A0ABR3YZ83</accession>
<feature type="compositionally biased region" description="Basic residues" evidence="1">
    <location>
        <begin position="24"/>
        <end position="34"/>
    </location>
</feature>
<reference evidence="2 3" key="1">
    <citation type="journal article" date="2024" name="IMA Fungus">
        <title>IMA Genome - F19 : A genome assembly and annotation guide to empower mycologists, including annotated draft genome sequences of Ceratocystis pirilliformis, Diaporthe australafricana, Fusarium ophioides, Paecilomyces lecythidis, and Sporothrix stenoceras.</title>
        <authorList>
            <person name="Aylward J."/>
            <person name="Wilson A.M."/>
            <person name="Visagie C.M."/>
            <person name="Spraker J."/>
            <person name="Barnes I."/>
            <person name="Buitendag C."/>
            <person name="Ceriani C."/>
            <person name="Del Mar Angel L."/>
            <person name="du Plessis D."/>
            <person name="Fuchs T."/>
            <person name="Gasser K."/>
            <person name="Kramer D."/>
            <person name="Li W."/>
            <person name="Munsamy K."/>
            <person name="Piso A."/>
            <person name="Price J.L."/>
            <person name="Sonnekus B."/>
            <person name="Thomas C."/>
            <person name="van der Nest A."/>
            <person name="van Dijk A."/>
            <person name="van Heerden A."/>
            <person name="van Vuuren N."/>
            <person name="Yilmaz N."/>
            <person name="Duong T.A."/>
            <person name="van der Merwe N.A."/>
            <person name="Wingfield M.J."/>
            <person name="Wingfield B.D."/>
        </authorList>
    </citation>
    <scope>NUCLEOTIDE SEQUENCE [LARGE SCALE GENOMIC DNA]</scope>
    <source>
        <strain evidence="2 3">CMW 5346</strain>
    </source>
</reference>
<evidence type="ECO:0000313" key="3">
    <source>
        <dbReference type="Proteomes" id="UP001583186"/>
    </source>
</evidence>
<comment type="caution">
    <text evidence="2">The sequence shown here is derived from an EMBL/GenBank/DDBJ whole genome shotgun (WGS) entry which is preliminary data.</text>
</comment>
<dbReference type="EMBL" id="JAWCUI010000036">
    <property type="protein sequence ID" value="KAL1893710.1"/>
    <property type="molecule type" value="Genomic_DNA"/>
</dbReference>
<protein>
    <submittedName>
        <fullName evidence="2">Uncharacterized protein</fullName>
    </submittedName>
</protein>
<keyword evidence="3" id="KW-1185">Reference proteome</keyword>